<dbReference type="Gene3D" id="3.60.130.10">
    <property type="entry name" value="Clavaminate synthase-like"/>
    <property type="match status" value="1"/>
</dbReference>
<sequence>MTYLRDRGEDSLDNDLQRNSSNDWGELSGKPAPLGSTSTPSPPLSASTASKTTRISVISSQQRQKLSPRPQHRKQQSARREMAQRHHLRARTERLTTSALDRAADDRQEMGTLWASGYESSTIASRGRIQKFLEGLTGNICPAAIHQVARDNNFRRASPVPAKAPTRTVGDELRAQHPSTGPTPSLAGRAFSVGSHVQKVDGMSEEESSHLLRGFVSLIVENHDLQECFEAEAE</sequence>
<dbReference type="InterPro" id="IPR042098">
    <property type="entry name" value="TauD-like_sf"/>
</dbReference>
<evidence type="ECO:0000256" key="2">
    <source>
        <dbReference type="SAM" id="MobiDB-lite"/>
    </source>
</evidence>
<feature type="region of interest" description="Disordered" evidence="2">
    <location>
        <begin position="157"/>
        <end position="189"/>
    </location>
</feature>
<reference evidence="3" key="1">
    <citation type="submission" date="2022-11" db="EMBL/GenBank/DDBJ databases">
        <authorList>
            <person name="Petersen C."/>
        </authorList>
    </citation>
    <scope>NUCLEOTIDE SEQUENCE</scope>
    <source>
        <strain evidence="3">IBT 21917</strain>
    </source>
</reference>
<comment type="caution">
    <text evidence="3">The sequence shown here is derived from an EMBL/GenBank/DDBJ whole genome shotgun (WGS) entry which is preliminary data.</text>
</comment>
<evidence type="ECO:0000313" key="4">
    <source>
        <dbReference type="Proteomes" id="UP001146351"/>
    </source>
</evidence>
<dbReference type="Proteomes" id="UP001146351">
    <property type="component" value="Unassembled WGS sequence"/>
</dbReference>
<evidence type="ECO:0000256" key="1">
    <source>
        <dbReference type="ARBA" id="ARBA00023002"/>
    </source>
</evidence>
<feature type="compositionally biased region" description="Basic and acidic residues" evidence="2">
    <location>
        <begin position="1"/>
        <end position="10"/>
    </location>
</feature>
<protein>
    <submittedName>
        <fullName evidence="3">Uncharacterized protein</fullName>
    </submittedName>
</protein>
<feature type="compositionally biased region" description="Low complexity" evidence="2">
    <location>
        <begin position="31"/>
        <end position="53"/>
    </location>
</feature>
<name>A0A9W9HPC7_9EURO</name>
<keyword evidence="1" id="KW-0560">Oxidoreductase</keyword>
<proteinExistence type="predicted"/>
<organism evidence="3 4">
    <name type="scientific">Penicillium capsulatum</name>
    <dbReference type="NCBI Taxonomy" id="69766"/>
    <lineage>
        <taxon>Eukaryota</taxon>
        <taxon>Fungi</taxon>
        <taxon>Dikarya</taxon>
        <taxon>Ascomycota</taxon>
        <taxon>Pezizomycotina</taxon>
        <taxon>Eurotiomycetes</taxon>
        <taxon>Eurotiomycetidae</taxon>
        <taxon>Eurotiales</taxon>
        <taxon>Aspergillaceae</taxon>
        <taxon>Penicillium</taxon>
    </lineage>
</organism>
<dbReference type="EMBL" id="JAPQKO010000008">
    <property type="protein sequence ID" value="KAJ5152415.1"/>
    <property type="molecule type" value="Genomic_DNA"/>
</dbReference>
<keyword evidence="4" id="KW-1185">Reference proteome</keyword>
<evidence type="ECO:0000313" key="3">
    <source>
        <dbReference type="EMBL" id="KAJ5152415.1"/>
    </source>
</evidence>
<dbReference type="GO" id="GO:0016491">
    <property type="term" value="F:oxidoreductase activity"/>
    <property type="evidence" value="ECO:0007669"/>
    <property type="project" value="UniProtKB-KW"/>
</dbReference>
<gene>
    <name evidence="3" type="ORF">N7492_010710</name>
</gene>
<feature type="compositionally biased region" description="Polar residues" evidence="2">
    <location>
        <begin position="54"/>
        <end position="65"/>
    </location>
</feature>
<feature type="region of interest" description="Disordered" evidence="2">
    <location>
        <begin position="1"/>
        <end position="104"/>
    </location>
</feature>
<reference evidence="3" key="2">
    <citation type="journal article" date="2023" name="IMA Fungus">
        <title>Comparative genomic study of the Penicillium genus elucidates a diverse pangenome and 15 lateral gene transfer events.</title>
        <authorList>
            <person name="Petersen C."/>
            <person name="Sorensen T."/>
            <person name="Nielsen M.R."/>
            <person name="Sondergaard T.E."/>
            <person name="Sorensen J.L."/>
            <person name="Fitzpatrick D.A."/>
            <person name="Frisvad J.C."/>
            <person name="Nielsen K.L."/>
        </authorList>
    </citation>
    <scope>NUCLEOTIDE SEQUENCE</scope>
    <source>
        <strain evidence="3">IBT 21917</strain>
    </source>
</reference>
<feature type="compositionally biased region" description="Basic and acidic residues" evidence="2">
    <location>
        <begin position="78"/>
        <end position="94"/>
    </location>
</feature>
<dbReference type="AlphaFoldDB" id="A0A9W9HPC7"/>
<accession>A0A9W9HPC7</accession>